<dbReference type="InterPro" id="IPR004570">
    <property type="entry name" value="Phosphatidylglycerol_P_synth"/>
</dbReference>
<evidence type="ECO:0000256" key="7">
    <source>
        <dbReference type="ARBA" id="ARBA00023098"/>
    </source>
</evidence>
<comment type="subcellular location">
    <subcellularLocation>
        <location evidence="1">Membrane</location>
        <topology evidence="1">Multi-pass membrane protein</topology>
    </subcellularLocation>
</comment>
<dbReference type="PANTHER" id="PTHR14269">
    <property type="entry name" value="CDP-DIACYLGLYCEROL--GLYCEROL-3-PHOSPHATE 3-PHOSPHATIDYLTRANSFERASE-RELATED"/>
    <property type="match status" value="1"/>
</dbReference>
<gene>
    <name evidence="13" type="ORF">US36_C0013G0013</name>
</gene>
<dbReference type="InterPro" id="IPR050324">
    <property type="entry name" value="CDP-alcohol_PTase-I"/>
</dbReference>
<keyword evidence="3" id="KW-0444">Lipid biosynthesis</keyword>
<dbReference type="PROSITE" id="PS00379">
    <property type="entry name" value="CDP_ALCOHOL_P_TRANSF"/>
    <property type="match status" value="1"/>
</dbReference>
<keyword evidence="9" id="KW-0594">Phospholipid biosynthesis</keyword>
<dbReference type="InterPro" id="IPR048254">
    <property type="entry name" value="CDP_ALCOHOL_P_TRANSF_CS"/>
</dbReference>
<comment type="similarity">
    <text evidence="2 11">Belongs to the CDP-alcohol phosphatidyltransferase class-I family.</text>
</comment>
<dbReference type="PIRSF" id="PIRSF000847">
    <property type="entry name" value="Phos_ph_gly_syn"/>
    <property type="match status" value="1"/>
</dbReference>
<evidence type="ECO:0000256" key="4">
    <source>
        <dbReference type="ARBA" id="ARBA00022679"/>
    </source>
</evidence>
<evidence type="ECO:0000313" key="14">
    <source>
        <dbReference type="Proteomes" id="UP000034044"/>
    </source>
</evidence>
<evidence type="ECO:0000256" key="5">
    <source>
        <dbReference type="ARBA" id="ARBA00022692"/>
    </source>
</evidence>
<evidence type="ECO:0000256" key="8">
    <source>
        <dbReference type="ARBA" id="ARBA00023136"/>
    </source>
</evidence>
<evidence type="ECO:0000256" key="12">
    <source>
        <dbReference type="SAM" id="Phobius"/>
    </source>
</evidence>
<keyword evidence="7" id="KW-0443">Lipid metabolism</keyword>
<evidence type="ECO:0000313" key="13">
    <source>
        <dbReference type="EMBL" id="KKQ21799.1"/>
    </source>
</evidence>
<dbReference type="PANTHER" id="PTHR14269:SF11">
    <property type="entry name" value="CDP-DIACYLGLYCEROL--GLYCEROL-3-PHOSPHATE 3-PHOSPHATIDYLTRANSFERASE"/>
    <property type="match status" value="1"/>
</dbReference>
<sequence length="184" mass="20376">MTNLNIPNGITVSGIVAVLVYVFGYLTNNAIMMIIGFSWTGLSDLLDGFLARRLHQETKLGEFLDPLRDRLLLIAVAGNIISISGLKSILNLWSLILGLTELGIIMMVVSAHVARKIQLKVNIVGKIRQTGHLILMIMVIVDFYAGFNPFNLSLNSVLKMMAVLSFASFTFYLGRYLTSLKRTP</sequence>
<dbReference type="AlphaFoldDB" id="A0A0G0IC37"/>
<keyword evidence="4 11" id="KW-0808">Transferase</keyword>
<dbReference type="InterPro" id="IPR000462">
    <property type="entry name" value="CDP-OH_P_trans"/>
</dbReference>
<keyword evidence="10" id="KW-1208">Phospholipid metabolism</keyword>
<proteinExistence type="inferred from homology"/>
<protein>
    <submittedName>
        <fullName evidence="13">CDP-alcohol phosphatidyltransferase</fullName>
    </submittedName>
</protein>
<organism evidence="13 14">
    <name type="scientific">Candidatus Wolfebacteria bacterium GW2011_GWC1_37_10</name>
    <dbReference type="NCBI Taxonomy" id="1619010"/>
    <lineage>
        <taxon>Bacteria</taxon>
        <taxon>Candidatus Wolfeibacteriota</taxon>
    </lineage>
</organism>
<dbReference type="GO" id="GO:0008444">
    <property type="term" value="F:CDP-diacylglycerol-glycerol-3-phosphate 3-phosphatidyltransferase activity"/>
    <property type="evidence" value="ECO:0007669"/>
    <property type="project" value="InterPro"/>
</dbReference>
<evidence type="ECO:0000256" key="2">
    <source>
        <dbReference type="ARBA" id="ARBA00010441"/>
    </source>
</evidence>
<evidence type="ECO:0000256" key="9">
    <source>
        <dbReference type="ARBA" id="ARBA00023209"/>
    </source>
</evidence>
<feature type="transmembrane region" description="Helical" evidence="12">
    <location>
        <begin position="95"/>
        <end position="113"/>
    </location>
</feature>
<dbReference type="GO" id="GO:0016020">
    <property type="term" value="C:membrane"/>
    <property type="evidence" value="ECO:0007669"/>
    <property type="project" value="UniProtKB-SubCell"/>
</dbReference>
<keyword evidence="5 12" id="KW-0812">Transmembrane</keyword>
<evidence type="ECO:0000256" key="1">
    <source>
        <dbReference type="ARBA" id="ARBA00004141"/>
    </source>
</evidence>
<dbReference type="Gene3D" id="1.20.120.1760">
    <property type="match status" value="1"/>
</dbReference>
<evidence type="ECO:0000256" key="10">
    <source>
        <dbReference type="ARBA" id="ARBA00023264"/>
    </source>
</evidence>
<evidence type="ECO:0000256" key="3">
    <source>
        <dbReference type="ARBA" id="ARBA00022516"/>
    </source>
</evidence>
<comment type="caution">
    <text evidence="13">The sequence shown here is derived from an EMBL/GenBank/DDBJ whole genome shotgun (WGS) entry which is preliminary data.</text>
</comment>
<dbReference type="GO" id="GO:0046474">
    <property type="term" value="P:glycerophospholipid biosynthetic process"/>
    <property type="evidence" value="ECO:0007669"/>
    <property type="project" value="TreeGrafter"/>
</dbReference>
<dbReference type="Proteomes" id="UP000034044">
    <property type="component" value="Unassembled WGS sequence"/>
</dbReference>
<feature type="transmembrane region" description="Helical" evidence="12">
    <location>
        <begin position="156"/>
        <end position="174"/>
    </location>
</feature>
<feature type="transmembrane region" description="Helical" evidence="12">
    <location>
        <begin position="133"/>
        <end position="150"/>
    </location>
</feature>
<name>A0A0G0IC37_9BACT</name>
<dbReference type="EMBL" id="LBSR01000013">
    <property type="protein sequence ID" value="KKQ21799.1"/>
    <property type="molecule type" value="Genomic_DNA"/>
</dbReference>
<evidence type="ECO:0000256" key="11">
    <source>
        <dbReference type="RuleBase" id="RU003750"/>
    </source>
</evidence>
<reference evidence="13 14" key="1">
    <citation type="journal article" date="2015" name="Nature">
        <title>rRNA introns, odd ribosomes, and small enigmatic genomes across a large radiation of phyla.</title>
        <authorList>
            <person name="Brown C.T."/>
            <person name="Hug L.A."/>
            <person name="Thomas B.C."/>
            <person name="Sharon I."/>
            <person name="Castelle C.J."/>
            <person name="Singh A."/>
            <person name="Wilkins M.J."/>
            <person name="Williams K.H."/>
            <person name="Banfield J.F."/>
        </authorList>
    </citation>
    <scope>NUCLEOTIDE SEQUENCE [LARGE SCALE GENOMIC DNA]</scope>
</reference>
<keyword evidence="8 12" id="KW-0472">Membrane</keyword>
<accession>A0A0G0IC37</accession>
<feature type="transmembrane region" description="Helical" evidence="12">
    <location>
        <begin position="7"/>
        <end position="24"/>
    </location>
</feature>
<dbReference type="InterPro" id="IPR043130">
    <property type="entry name" value="CDP-OH_PTrfase_TM_dom"/>
</dbReference>
<dbReference type="Pfam" id="PF01066">
    <property type="entry name" value="CDP-OH_P_transf"/>
    <property type="match status" value="1"/>
</dbReference>
<keyword evidence="6 12" id="KW-1133">Transmembrane helix</keyword>
<evidence type="ECO:0000256" key="6">
    <source>
        <dbReference type="ARBA" id="ARBA00022989"/>
    </source>
</evidence>